<keyword evidence="1" id="KW-0805">Transcription regulation</keyword>
<dbReference type="GO" id="GO:0003700">
    <property type="term" value="F:DNA-binding transcription factor activity"/>
    <property type="evidence" value="ECO:0007669"/>
    <property type="project" value="InterPro"/>
</dbReference>
<gene>
    <name evidence="5" type="ORF">M979_0958</name>
</gene>
<reference evidence="5 6" key="1">
    <citation type="submission" date="2016-04" db="EMBL/GenBank/DDBJ databases">
        <title>ATOL: Assembling a taxonomically balanced genome-scale reconstruction of the evolutionary history of the Enterobacteriaceae.</title>
        <authorList>
            <person name="Plunkett G.III."/>
            <person name="Neeno-Eckwall E.C."/>
            <person name="Glasner J.D."/>
            <person name="Perna N.T."/>
        </authorList>
    </citation>
    <scope>NUCLEOTIDE SEQUENCE [LARGE SCALE GENOMIC DNA]</scope>
    <source>
        <strain evidence="5 6">ATCC 51607</strain>
    </source>
</reference>
<protein>
    <submittedName>
        <fullName evidence="5">Ethanolamine operon regulatory protein</fullName>
    </submittedName>
</protein>
<dbReference type="Pfam" id="PF12833">
    <property type="entry name" value="HTH_18"/>
    <property type="match status" value="1"/>
</dbReference>
<evidence type="ECO:0000256" key="2">
    <source>
        <dbReference type="ARBA" id="ARBA00023125"/>
    </source>
</evidence>
<keyword evidence="6" id="KW-1185">Reference proteome</keyword>
<evidence type="ECO:0000256" key="3">
    <source>
        <dbReference type="ARBA" id="ARBA00023163"/>
    </source>
</evidence>
<organism evidence="5 6">
    <name type="scientific">Buttiauxella noackiae ATCC 51607</name>
    <dbReference type="NCBI Taxonomy" id="1354255"/>
    <lineage>
        <taxon>Bacteria</taxon>
        <taxon>Pseudomonadati</taxon>
        <taxon>Pseudomonadota</taxon>
        <taxon>Gammaproteobacteria</taxon>
        <taxon>Enterobacterales</taxon>
        <taxon>Enterobacteriaceae</taxon>
        <taxon>Buttiauxella</taxon>
    </lineage>
</organism>
<name>A0A1B7HXS9_9ENTR</name>
<dbReference type="AlphaFoldDB" id="A0A1B7HXS9"/>
<evidence type="ECO:0000259" key="4">
    <source>
        <dbReference type="PROSITE" id="PS01124"/>
    </source>
</evidence>
<feature type="domain" description="HTH araC/xylS-type" evidence="4">
    <location>
        <begin position="243"/>
        <end position="344"/>
    </location>
</feature>
<dbReference type="RefSeq" id="WP_064553940.1">
    <property type="nucleotide sequence ID" value="NZ_LXEO01000011.1"/>
</dbReference>
<evidence type="ECO:0000256" key="1">
    <source>
        <dbReference type="ARBA" id="ARBA00023015"/>
    </source>
</evidence>
<dbReference type="InterPro" id="IPR050204">
    <property type="entry name" value="AraC_XylS_family_regulators"/>
</dbReference>
<comment type="caution">
    <text evidence="5">The sequence shown here is derived from an EMBL/GenBank/DDBJ whole genome shotgun (WGS) entry which is preliminary data.</text>
</comment>
<keyword evidence="2" id="KW-0238">DNA-binding</keyword>
<dbReference type="PANTHER" id="PTHR46796:SF12">
    <property type="entry name" value="HTH-TYPE DNA-BINDING TRANSCRIPTIONAL ACTIVATOR EUTR"/>
    <property type="match status" value="1"/>
</dbReference>
<proteinExistence type="predicted"/>
<dbReference type="Gene3D" id="1.10.10.60">
    <property type="entry name" value="Homeodomain-like"/>
    <property type="match status" value="1"/>
</dbReference>
<dbReference type="NCBIfam" id="NF007522">
    <property type="entry name" value="PRK10130.1"/>
    <property type="match status" value="1"/>
</dbReference>
<dbReference type="PANTHER" id="PTHR46796">
    <property type="entry name" value="HTH-TYPE TRANSCRIPTIONAL ACTIVATOR RHAS-RELATED"/>
    <property type="match status" value="1"/>
</dbReference>
<evidence type="ECO:0000313" key="6">
    <source>
        <dbReference type="Proteomes" id="UP000078286"/>
    </source>
</evidence>
<dbReference type="SMART" id="SM00342">
    <property type="entry name" value="HTH_ARAC"/>
    <property type="match status" value="1"/>
</dbReference>
<dbReference type="PROSITE" id="PS01124">
    <property type="entry name" value="HTH_ARAC_FAMILY_2"/>
    <property type="match status" value="1"/>
</dbReference>
<dbReference type="InterPro" id="IPR018060">
    <property type="entry name" value="HTH_AraC"/>
</dbReference>
<dbReference type="Proteomes" id="UP000078286">
    <property type="component" value="Unassembled WGS sequence"/>
</dbReference>
<dbReference type="EMBL" id="LXEO01000011">
    <property type="protein sequence ID" value="OAT20462.1"/>
    <property type="molecule type" value="Genomic_DNA"/>
</dbReference>
<keyword evidence="3" id="KW-0804">Transcription</keyword>
<sequence length="350" mass="40235">MSKKMNADLHHLRKTEYTRDEKVTPLIEEESVHQRVTKDVYEHACTITAWQQLYDQLQPGHFQGELTEMLFDDIQMFREYTNLALRQSCMVWPNAFWFGIPAINADKGFIGTQLLGKEEIAARPGGTEFELSTPDEYTILGVVIANDVLFSNAGLFHQPETLFDLLQNNSALDVCQKKKEAIWSFINQALAYGSHSPECMRNENVRRVLTHNLLSGMSELLESAQPVASELMSRKISYQRLVSQARDCVLSRTSEPVTVLELCNELHVSRRTLQNGFHAVLGIGPNAWLKTLRLNAVRRELISPWSTWDTVKDAAMHWGFWHLGQFATDYQRLFLEKPSETLHLRGREWQ</sequence>
<dbReference type="PATRIC" id="fig|1354255.3.peg.978"/>
<accession>A0A1B7HXS9</accession>
<dbReference type="GO" id="GO:0043565">
    <property type="term" value="F:sequence-specific DNA binding"/>
    <property type="evidence" value="ECO:0007669"/>
    <property type="project" value="InterPro"/>
</dbReference>
<evidence type="ECO:0000313" key="5">
    <source>
        <dbReference type="EMBL" id="OAT20462.1"/>
    </source>
</evidence>